<dbReference type="AlphaFoldDB" id="A0A8J8FMW1"/>
<evidence type="ECO:0000313" key="2">
    <source>
        <dbReference type="Proteomes" id="UP000598971"/>
    </source>
</evidence>
<accession>A0A8J8FMW1</accession>
<dbReference type="EMBL" id="WHPF01000019">
    <property type="protein sequence ID" value="NNV57789.1"/>
    <property type="molecule type" value="Genomic_DNA"/>
</dbReference>
<keyword evidence="2" id="KW-1185">Reference proteome</keyword>
<proteinExistence type="predicted"/>
<dbReference type="Proteomes" id="UP000598971">
    <property type="component" value="Unassembled WGS sequence"/>
</dbReference>
<gene>
    <name evidence="1" type="ORF">GD597_20140</name>
</gene>
<reference evidence="1" key="1">
    <citation type="submission" date="2019-10" db="EMBL/GenBank/DDBJ databases">
        <title>Draft genome sequence of Panacibacter sp. KCS-6.</title>
        <authorList>
            <person name="Yim K.J."/>
        </authorList>
    </citation>
    <scope>NUCLEOTIDE SEQUENCE</scope>
    <source>
        <strain evidence="1">KCS-6</strain>
    </source>
</reference>
<evidence type="ECO:0000313" key="1">
    <source>
        <dbReference type="EMBL" id="NNV57789.1"/>
    </source>
</evidence>
<organism evidence="1 2">
    <name type="scientific">Limnovirga soli</name>
    <dbReference type="NCBI Taxonomy" id="2656915"/>
    <lineage>
        <taxon>Bacteria</taxon>
        <taxon>Pseudomonadati</taxon>
        <taxon>Bacteroidota</taxon>
        <taxon>Chitinophagia</taxon>
        <taxon>Chitinophagales</taxon>
        <taxon>Chitinophagaceae</taxon>
        <taxon>Limnovirga</taxon>
    </lineage>
</organism>
<comment type="caution">
    <text evidence="1">The sequence shown here is derived from an EMBL/GenBank/DDBJ whole genome shotgun (WGS) entry which is preliminary data.</text>
</comment>
<protein>
    <submittedName>
        <fullName evidence="1">Uncharacterized protein</fullName>
    </submittedName>
</protein>
<sequence>MNRLCIYPKDIMVITGRSDRYGRNLIKKIKHHLNKLQHQVVTVDEFCQYMGLQSDIVIKQLK</sequence>
<name>A0A8J8FMW1_9BACT</name>